<keyword evidence="5" id="KW-1185">Reference proteome</keyword>
<keyword evidence="1" id="KW-0812">Transmembrane</keyword>
<dbReference type="GO" id="GO:0051701">
    <property type="term" value="P:biological process involved in interaction with host"/>
    <property type="evidence" value="ECO:0007669"/>
    <property type="project" value="TreeGrafter"/>
</dbReference>
<dbReference type="EMBL" id="RJSF01000019">
    <property type="protein sequence ID" value="RNM16124.1"/>
    <property type="molecule type" value="Genomic_DNA"/>
</dbReference>
<dbReference type="Pfam" id="PF02470">
    <property type="entry name" value="MlaD"/>
    <property type="match status" value="1"/>
</dbReference>
<name>A0A3N0GUI5_9ACTN</name>
<proteinExistence type="predicted"/>
<comment type="caution">
    <text evidence="4">The sequence shown here is derived from an EMBL/GenBank/DDBJ whole genome shotgun (WGS) entry which is preliminary data.</text>
</comment>
<feature type="transmembrane region" description="Helical" evidence="1">
    <location>
        <begin position="12"/>
        <end position="33"/>
    </location>
</feature>
<sequence length="375" mass="40472">MSSRNTVTTMAGIKLGIFTLVSVVVTTVLAMIMGNFGFGSTTQYKAVFSSASLLSKGDDVRVAGLVVGSVKNVQIHDRNHALVTFAVKSDVPLTTASHADIRFLNLVGDRYLALSQGEPGAARLPAHATIPMSRTTPALDLTALFNGFQPLFTALDPKEINDLSLNLVKVLQGEGGTIQSLLARTASLTNSLADRDQLIGQVITNLSGMLQTVDAHHQQLDTLVVQLKDWMTNLSRDRNVIGQSVQNVSTLADELATLLVQSRPAIKGDVHQIHRLAAIMKKPESKAIVNEALARLPDMFRKQVRIGSYGSWYNYYLCDFDGQIILPKLSTLTGVLGVSSVGAALDKLGITRALYDQIQSKLNSLSFHSTAARCD</sequence>
<evidence type="ECO:0000259" key="2">
    <source>
        <dbReference type="Pfam" id="PF02470"/>
    </source>
</evidence>
<dbReference type="InterPro" id="IPR003399">
    <property type="entry name" value="Mce/MlaD"/>
</dbReference>
<keyword evidence="1" id="KW-1133">Transmembrane helix</keyword>
<dbReference type="AlphaFoldDB" id="A0A3N0GUI5"/>
<dbReference type="InterPro" id="IPR005693">
    <property type="entry name" value="Mce"/>
</dbReference>
<feature type="domain" description="Mce/MlaD" evidence="2">
    <location>
        <begin position="41"/>
        <end position="117"/>
    </location>
</feature>
<evidence type="ECO:0000313" key="5">
    <source>
        <dbReference type="Proteomes" id="UP000279994"/>
    </source>
</evidence>
<dbReference type="NCBIfam" id="TIGR00996">
    <property type="entry name" value="Mtu_fam_mce"/>
    <property type="match status" value="1"/>
</dbReference>
<dbReference type="RefSeq" id="WP_123222377.1">
    <property type="nucleotide sequence ID" value="NZ_RJSF01000019.1"/>
</dbReference>
<organism evidence="4 5">
    <name type="scientific">Nocardioides pocheonensis</name>
    <dbReference type="NCBI Taxonomy" id="661485"/>
    <lineage>
        <taxon>Bacteria</taxon>
        <taxon>Bacillati</taxon>
        <taxon>Actinomycetota</taxon>
        <taxon>Actinomycetes</taxon>
        <taxon>Propionibacteriales</taxon>
        <taxon>Nocardioidaceae</taxon>
        <taxon>Nocardioides</taxon>
    </lineage>
</organism>
<accession>A0A3N0GUI5</accession>
<dbReference type="Pfam" id="PF11887">
    <property type="entry name" value="Mce4_CUP1"/>
    <property type="match status" value="1"/>
</dbReference>
<dbReference type="InterPro" id="IPR052336">
    <property type="entry name" value="MlaD_Phospholipid_Transporter"/>
</dbReference>
<reference evidence="4 5" key="1">
    <citation type="submission" date="2018-11" db="EMBL/GenBank/DDBJ databases">
        <authorList>
            <person name="Li F."/>
        </authorList>
    </citation>
    <scope>NUCLEOTIDE SEQUENCE [LARGE SCALE GENOMIC DNA]</scope>
    <source>
        <strain evidence="4 5">Gsoil 818</strain>
    </source>
</reference>
<dbReference type="OrthoDB" id="338143at2"/>
<dbReference type="InterPro" id="IPR024516">
    <property type="entry name" value="Mce_C"/>
</dbReference>
<evidence type="ECO:0000256" key="1">
    <source>
        <dbReference type="SAM" id="Phobius"/>
    </source>
</evidence>
<evidence type="ECO:0000313" key="4">
    <source>
        <dbReference type="EMBL" id="RNM16124.1"/>
    </source>
</evidence>
<keyword evidence="1" id="KW-0472">Membrane</keyword>
<gene>
    <name evidence="4" type="ORF">EFL26_08255</name>
</gene>
<dbReference type="Proteomes" id="UP000279994">
    <property type="component" value="Unassembled WGS sequence"/>
</dbReference>
<dbReference type="PANTHER" id="PTHR33371">
    <property type="entry name" value="INTERMEMBRANE PHOSPHOLIPID TRANSPORT SYSTEM BINDING PROTEIN MLAD-RELATED"/>
    <property type="match status" value="1"/>
</dbReference>
<feature type="domain" description="Mammalian cell entry C-terminal" evidence="3">
    <location>
        <begin position="122"/>
        <end position="282"/>
    </location>
</feature>
<evidence type="ECO:0000259" key="3">
    <source>
        <dbReference type="Pfam" id="PF11887"/>
    </source>
</evidence>
<protein>
    <submittedName>
        <fullName evidence="4">MCE family protein</fullName>
    </submittedName>
</protein>
<dbReference type="GO" id="GO:0005576">
    <property type="term" value="C:extracellular region"/>
    <property type="evidence" value="ECO:0007669"/>
    <property type="project" value="TreeGrafter"/>
</dbReference>
<dbReference type="PANTHER" id="PTHR33371:SF17">
    <property type="entry name" value="MCE-FAMILY PROTEIN MCE1B"/>
    <property type="match status" value="1"/>
</dbReference>